<feature type="compositionally biased region" description="Low complexity" evidence="1">
    <location>
        <begin position="7"/>
        <end position="22"/>
    </location>
</feature>
<feature type="compositionally biased region" description="Basic and acidic residues" evidence="1">
    <location>
        <begin position="182"/>
        <end position="198"/>
    </location>
</feature>
<dbReference type="Proteomes" id="UP000193467">
    <property type="component" value="Unassembled WGS sequence"/>
</dbReference>
<keyword evidence="3" id="KW-1185">Reference proteome</keyword>
<reference evidence="2 3" key="1">
    <citation type="submission" date="2016-07" db="EMBL/GenBank/DDBJ databases">
        <title>Pervasive Adenine N6-methylation of Active Genes in Fungi.</title>
        <authorList>
            <consortium name="DOE Joint Genome Institute"/>
            <person name="Mondo S.J."/>
            <person name="Dannebaum R.O."/>
            <person name="Kuo R.C."/>
            <person name="Labutti K."/>
            <person name="Haridas S."/>
            <person name="Kuo A."/>
            <person name="Salamov A."/>
            <person name="Ahrendt S.R."/>
            <person name="Lipzen A."/>
            <person name="Sullivan W."/>
            <person name="Andreopoulos W.B."/>
            <person name="Clum A."/>
            <person name="Lindquist E."/>
            <person name="Daum C."/>
            <person name="Ramamoorthy G.K."/>
            <person name="Gryganskyi A."/>
            <person name="Culley D."/>
            <person name="Magnuson J.K."/>
            <person name="James T.Y."/>
            <person name="O'Malley M.A."/>
            <person name="Stajich J.E."/>
            <person name="Spatafora J.W."/>
            <person name="Visel A."/>
            <person name="Grigoriev I.V."/>
        </authorList>
    </citation>
    <scope>NUCLEOTIDE SEQUENCE [LARGE SCALE GENOMIC DNA]</scope>
    <source>
        <strain evidence="2 3">62-1032</strain>
    </source>
</reference>
<feature type="region of interest" description="Disordered" evidence="1">
    <location>
        <begin position="1"/>
        <end position="204"/>
    </location>
</feature>
<protein>
    <submittedName>
        <fullName evidence="2">Uncharacterized protein</fullName>
    </submittedName>
</protein>
<feature type="compositionally biased region" description="Low complexity" evidence="1">
    <location>
        <begin position="94"/>
        <end position="115"/>
    </location>
</feature>
<feature type="compositionally biased region" description="Low complexity" evidence="1">
    <location>
        <begin position="167"/>
        <end position="179"/>
    </location>
</feature>
<evidence type="ECO:0000256" key="1">
    <source>
        <dbReference type="SAM" id="MobiDB-lite"/>
    </source>
</evidence>
<dbReference type="EMBL" id="MCGR01000062">
    <property type="protein sequence ID" value="ORY66783.1"/>
    <property type="molecule type" value="Genomic_DNA"/>
</dbReference>
<accession>A0A1Y2E5D4</accession>
<gene>
    <name evidence="2" type="ORF">BCR35DRAFT_354830</name>
</gene>
<dbReference type="AlphaFoldDB" id="A0A1Y2E5D4"/>
<sequence length="204" mass="21525">MSGLFLASRTSSPAGSRSASRGRASREEPIIINDTASQSTPPTTSTPASRSNSASRSSSRSRLGAAVKAVFSSHAPPQDLSFADNKGLERQAREASASRAGSRSNSRAPSPSRGNPFPAHEGSSSRSSSKSRIGSAVYQIFGGHEHHMNFANEAGLERQARDRSRDNSASNSRSASRSASKVRGERIAEEEEAPRGRAEATVQV</sequence>
<dbReference type="InParanoid" id="A0A1Y2E5D4"/>
<evidence type="ECO:0000313" key="3">
    <source>
        <dbReference type="Proteomes" id="UP000193467"/>
    </source>
</evidence>
<name>A0A1Y2E5D4_9BASI</name>
<feature type="compositionally biased region" description="Low complexity" evidence="1">
    <location>
        <begin position="35"/>
        <end position="61"/>
    </location>
</feature>
<feature type="compositionally biased region" description="Basic and acidic residues" evidence="1">
    <location>
        <begin position="155"/>
        <end position="166"/>
    </location>
</feature>
<organism evidence="2 3">
    <name type="scientific">Leucosporidium creatinivorum</name>
    <dbReference type="NCBI Taxonomy" id="106004"/>
    <lineage>
        <taxon>Eukaryota</taxon>
        <taxon>Fungi</taxon>
        <taxon>Dikarya</taxon>
        <taxon>Basidiomycota</taxon>
        <taxon>Pucciniomycotina</taxon>
        <taxon>Microbotryomycetes</taxon>
        <taxon>Leucosporidiales</taxon>
        <taxon>Leucosporidium</taxon>
    </lineage>
</organism>
<comment type="caution">
    <text evidence="2">The sequence shown here is derived from an EMBL/GenBank/DDBJ whole genome shotgun (WGS) entry which is preliminary data.</text>
</comment>
<proteinExistence type="predicted"/>
<evidence type="ECO:0000313" key="2">
    <source>
        <dbReference type="EMBL" id="ORY66783.1"/>
    </source>
</evidence>
<feature type="compositionally biased region" description="Low complexity" evidence="1">
    <location>
        <begin position="122"/>
        <end position="135"/>
    </location>
</feature>